<keyword evidence="2" id="KW-1185">Reference proteome</keyword>
<dbReference type="InterPro" id="IPR023164">
    <property type="entry name" value="YqgQ-like_sf"/>
</dbReference>
<evidence type="ECO:0000313" key="1">
    <source>
        <dbReference type="EMBL" id="MCX7569916.1"/>
    </source>
</evidence>
<dbReference type="EMBL" id="JAPMLT010000003">
    <property type="protein sequence ID" value="MCX7569916.1"/>
    <property type="molecule type" value="Genomic_DNA"/>
</dbReference>
<protein>
    <submittedName>
        <fullName evidence="1">DUF910 family protein</fullName>
    </submittedName>
</protein>
<name>A0ABT3X2T8_9BACL</name>
<dbReference type="SUPFAM" id="SSF158379">
    <property type="entry name" value="YqgQ-like"/>
    <property type="match status" value="1"/>
</dbReference>
<gene>
    <name evidence="1" type="ORF">OS242_08055</name>
</gene>
<dbReference type="InterPro" id="IPR009256">
    <property type="entry name" value="YqgQ-like"/>
</dbReference>
<reference evidence="1 2" key="1">
    <citation type="submission" date="2022-11" db="EMBL/GenBank/DDBJ databases">
        <title>Study of microbial diversity in lake waters.</title>
        <authorList>
            <person name="Zhang J."/>
        </authorList>
    </citation>
    <scope>NUCLEOTIDE SEQUENCE [LARGE SCALE GENOMIC DNA]</scope>
    <source>
        <strain evidence="1 2">DT12</strain>
    </source>
</reference>
<sequence>MDFHLHESLMKIRELLKQWSIIVYTGNPLDDIVLMEIELEDLYQEKGLDQTEYVNMRMTLRRAYQELGGQD</sequence>
<dbReference type="Pfam" id="PF06014">
    <property type="entry name" value="YqgQ-like"/>
    <property type="match status" value="1"/>
</dbReference>
<dbReference type="Proteomes" id="UP001208017">
    <property type="component" value="Unassembled WGS sequence"/>
</dbReference>
<dbReference type="RefSeq" id="WP_267151165.1">
    <property type="nucleotide sequence ID" value="NZ_JAPMLT010000003.1"/>
</dbReference>
<proteinExistence type="predicted"/>
<evidence type="ECO:0000313" key="2">
    <source>
        <dbReference type="Proteomes" id="UP001208017"/>
    </source>
</evidence>
<accession>A0ABT3X2T8</accession>
<organism evidence="1 2">
    <name type="scientific">Tumebacillus lacus</name>
    <dbReference type="NCBI Taxonomy" id="2995335"/>
    <lineage>
        <taxon>Bacteria</taxon>
        <taxon>Bacillati</taxon>
        <taxon>Bacillota</taxon>
        <taxon>Bacilli</taxon>
        <taxon>Bacillales</taxon>
        <taxon>Alicyclobacillaceae</taxon>
        <taxon>Tumebacillus</taxon>
    </lineage>
</organism>
<comment type="caution">
    <text evidence="1">The sequence shown here is derived from an EMBL/GenBank/DDBJ whole genome shotgun (WGS) entry which is preliminary data.</text>
</comment>
<dbReference type="Gene3D" id="1.10.287.760">
    <property type="entry name" value="YqgQ-like"/>
    <property type="match status" value="1"/>
</dbReference>